<keyword evidence="2" id="KW-0964">Secreted</keyword>
<evidence type="ECO:0000256" key="2">
    <source>
        <dbReference type="ARBA" id="ARBA00022525"/>
    </source>
</evidence>
<dbReference type="PRINTS" id="PR00286">
    <property type="entry name" value="CHARYBDTOXIN"/>
</dbReference>
<feature type="signal peptide" evidence="4">
    <location>
        <begin position="1"/>
        <end position="22"/>
    </location>
</feature>
<comment type="subcellular location">
    <subcellularLocation>
        <location evidence="1">Secreted</location>
    </subcellularLocation>
</comment>
<dbReference type="Gene3D" id="3.30.30.10">
    <property type="entry name" value="Knottin, scorpion toxin-like"/>
    <property type="match status" value="1"/>
</dbReference>
<dbReference type="GO" id="GO:0008200">
    <property type="term" value="F:ion channel inhibitor activity"/>
    <property type="evidence" value="ECO:0007669"/>
    <property type="project" value="InterPro"/>
</dbReference>
<dbReference type="EMBL" id="GBXR01000023">
    <property type="protein sequence ID" value="JAG85203.1"/>
    <property type="molecule type" value="mRNA"/>
</dbReference>
<evidence type="ECO:0000256" key="3">
    <source>
        <dbReference type="ARBA" id="ARBA00022699"/>
    </source>
</evidence>
<evidence type="ECO:0000256" key="1">
    <source>
        <dbReference type="ARBA" id="ARBA00004613"/>
    </source>
</evidence>
<evidence type="ECO:0000256" key="4">
    <source>
        <dbReference type="SAM" id="SignalP"/>
    </source>
</evidence>
<reference evidence="5" key="1">
    <citation type="journal article" date="2015" name="Toxicon">
        <title>The transcriptome recipe for the venom cocktail of Tityus bahiensis scorpion.</title>
        <authorList>
            <person name="de Oliveira U.C."/>
            <person name="Candido D.M."/>
            <person name="Coronado Dorce V.A."/>
            <person name="Junqueira-de-Azevedo Ide L."/>
        </authorList>
    </citation>
    <scope>NUCLEOTIDE SEQUENCE</scope>
</reference>
<keyword evidence="3" id="KW-0528">Neurotoxin</keyword>
<name>A0A0C9S3A0_TITBA</name>
<protein>
    <submittedName>
        <fullName evidence="5">TSA: Tityus bahiensis Tbah02600 mRNA sequence</fullName>
    </submittedName>
</protein>
<organism evidence="5">
    <name type="scientific">Tityus bahiensis</name>
    <name type="common">Brazilian scorpion</name>
    <dbReference type="NCBI Taxonomy" id="50343"/>
    <lineage>
        <taxon>Eukaryota</taxon>
        <taxon>Metazoa</taxon>
        <taxon>Ecdysozoa</taxon>
        <taxon>Arthropoda</taxon>
        <taxon>Chelicerata</taxon>
        <taxon>Arachnida</taxon>
        <taxon>Scorpiones</taxon>
        <taxon>Buthida</taxon>
        <taxon>Buthoidea</taxon>
        <taxon>Buthidae</taxon>
        <taxon>Tityus</taxon>
    </lineage>
</organism>
<evidence type="ECO:0000313" key="5">
    <source>
        <dbReference type="EMBL" id="JAG85203.1"/>
    </source>
</evidence>
<dbReference type="PROSITE" id="PS01138">
    <property type="entry name" value="SCORP_SHORT_TOXIN"/>
    <property type="match status" value="1"/>
</dbReference>
<sequence>MQIFYGLLLMFVLCSSIHLSEQWCSTCLDLACGASRECYDPCFKAFGRAHGKCMNNKCRCYT</sequence>
<dbReference type="SUPFAM" id="SSF57095">
    <property type="entry name" value="Scorpion toxin-like"/>
    <property type="match status" value="1"/>
</dbReference>
<dbReference type="InterPro" id="IPR001947">
    <property type="entry name" value="Scorpion_toxinS_K_inh"/>
</dbReference>
<dbReference type="AlphaFoldDB" id="A0A0C9S3A0"/>
<proteinExistence type="evidence at transcript level"/>
<feature type="chain" id="PRO_5002202538" evidence="4">
    <location>
        <begin position="23"/>
        <end position="62"/>
    </location>
</feature>
<keyword evidence="4" id="KW-0732">Signal</keyword>
<accession>A0A0C9S3A0</accession>
<dbReference type="InterPro" id="IPR036574">
    <property type="entry name" value="Scorpion_toxin-like_sf"/>
</dbReference>
<dbReference type="Pfam" id="PF00451">
    <property type="entry name" value="Toxin_2"/>
    <property type="match status" value="1"/>
</dbReference>
<dbReference type="GO" id="GO:0005576">
    <property type="term" value="C:extracellular region"/>
    <property type="evidence" value="ECO:0007669"/>
    <property type="project" value="UniProtKB-SubCell"/>
</dbReference>
<reference evidence="5" key="2">
    <citation type="submission" date="2015-01" db="EMBL/GenBank/DDBJ databases">
        <authorList>
            <person name="Oliveira U.C."/>
            <person name="Junqueira-Azevedo I.L.M."/>
        </authorList>
    </citation>
    <scope>NUCLEOTIDE SEQUENCE</scope>
</reference>
<keyword evidence="3" id="KW-0800">Toxin</keyword>